<protein>
    <recommendedName>
        <fullName evidence="3 6">Cyclic pyranopterin monophosphate synthase</fullName>
        <ecNumber evidence="3 6">4.6.1.17</ecNumber>
    </recommendedName>
    <alternativeName>
        <fullName evidence="6">Molybdenum cofactor biosynthesis protein C</fullName>
    </alternativeName>
</protein>
<dbReference type="InterPro" id="IPR002820">
    <property type="entry name" value="Mopterin_CF_biosynth-C_dom"/>
</dbReference>
<dbReference type="GO" id="GO:0006777">
    <property type="term" value="P:Mo-molybdopterin cofactor biosynthetic process"/>
    <property type="evidence" value="ECO:0007669"/>
    <property type="project" value="UniProtKB-UniRule"/>
</dbReference>
<comment type="catalytic activity">
    <reaction evidence="1 6">
        <text>(8S)-3',8-cyclo-7,8-dihydroguanosine 5'-triphosphate = cyclic pyranopterin phosphate + diphosphate</text>
        <dbReference type="Rhea" id="RHEA:49580"/>
        <dbReference type="ChEBI" id="CHEBI:33019"/>
        <dbReference type="ChEBI" id="CHEBI:59648"/>
        <dbReference type="ChEBI" id="CHEBI:131766"/>
        <dbReference type="EC" id="4.6.1.17"/>
    </reaction>
</comment>
<dbReference type="EMBL" id="FNEH01000014">
    <property type="protein sequence ID" value="SDI77176.1"/>
    <property type="molecule type" value="Genomic_DNA"/>
</dbReference>
<dbReference type="GO" id="GO:0061799">
    <property type="term" value="F:cyclic pyranopterin monophosphate synthase activity"/>
    <property type="evidence" value="ECO:0007669"/>
    <property type="project" value="UniProtKB-UniRule"/>
</dbReference>
<sequence>MEKEFSHIDQSGKVQMVDVSEKKETKRTARAVGEIKMKPETLKKIKAGNVKKGAVIETARIAGITAAKKTSDLIPMCHPLLLSSIKVEFNLDFEDKIKIFSEVKNSGQTGVEMEALTAVNIAALTIYDMIKAVDKSMEIGAVKLSYKAGGESGIYEREES</sequence>
<dbReference type="Proteomes" id="UP000247389">
    <property type="component" value="Unassembled WGS sequence"/>
</dbReference>
<evidence type="ECO:0000256" key="5">
    <source>
        <dbReference type="ARBA" id="ARBA00023239"/>
    </source>
</evidence>
<evidence type="ECO:0000256" key="3">
    <source>
        <dbReference type="ARBA" id="ARBA00012575"/>
    </source>
</evidence>
<accession>A0A1M7MAE4</accession>
<dbReference type="RefSeq" id="WP_073159019.1">
    <property type="nucleotide sequence ID" value="NZ_FNBJ01000004.1"/>
</dbReference>
<dbReference type="EMBL" id="FNBJ01000004">
    <property type="protein sequence ID" value="SDE96956.1"/>
    <property type="molecule type" value="Genomic_DNA"/>
</dbReference>
<feature type="binding site" evidence="6">
    <location>
        <begin position="113"/>
        <end position="114"/>
    </location>
    <ligand>
        <name>substrate</name>
    </ligand>
</feature>
<keyword evidence="4 6" id="KW-0501">Molybdenum cofactor biosynthesis</keyword>
<evidence type="ECO:0000313" key="15">
    <source>
        <dbReference type="Proteomes" id="UP000247389"/>
    </source>
</evidence>
<reference evidence="8 15" key="3">
    <citation type="submission" date="2018-04" db="EMBL/GenBank/DDBJ databases">
        <title>Subsurface microbial communities from deep shales in Ohio and West Virginia, USA.</title>
        <authorList>
            <person name="Wrighton K."/>
        </authorList>
    </citation>
    <scope>NUCLEOTIDE SEQUENCE [LARGE SCALE GENOMIC DNA]</scope>
    <source>
        <strain evidence="8 15">MSL28</strain>
    </source>
</reference>
<reference evidence="10 13" key="1">
    <citation type="submission" date="2016-10" db="EMBL/GenBank/DDBJ databases">
        <authorList>
            <person name="de Groot N.N."/>
        </authorList>
    </citation>
    <scope>NUCLEOTIDE SEQUENCE [LARGE SCALE GENOMIC DNA]</scope>
    <source>
        <strain evidence="10 13">WG7</strain>
    </source>
</reference>
<dbReference type="OrthoDB" id="9794429at2"/>
<dbReference type="InterPro" id="IPR047594">
    <property type="entry name" value="MoaC_bact/euk"/>
</dbReference>
<name>A0A1M7MAE4_9FIRM</name>
<organism evidence="8 15">
    <name type="scientific">Halanaerobium congolense</name>
    <dbReference type="NCBI Taxonomy" id="54121"/>
    <lineage>
        <taxon>Bacteria</taxon>
        <taxon>Bacillati</taxon>
        <taxon>Bacillota</taxon>
        <taxon>Clostridia</taxon>
        <taxon>Halanaerobiales</taxon>
        <taxon>Halanaerobiaceae</taxon>
        <taxon>Halanaerobium</taxon>
    </lineage>
</organism>
<comment type="subunit">
    <text evidence="6">Homohexamer; trimer of dimers.</text>
</comment>
<feature type="domain" description="Molybdopterin cofactor biosynthesis C (MoaC)" evidence="7">
    <location>
        <begin position="16"/>
        <end position="150"/>
    </location>
</feature>
<evidence type="ECO:0000313" key="11">
    <source>
        <dbReference type="EMBL" id="SES76420.1"/>
    </source>
</evidence>
<evidence type="ECO:0000313" key="10">
    <source>
        <dbReference type="EMBL" id="SDI77176.1"/>
    </source>
</evidence>
<dbReference type="EMBL" id="FOHG01000005">
    <property type="protein sequence ID" value="SES76420.1"/>
    <property type="molecule type" value="Genomic_DNA"/>
</dbReference>
<comment type="pathway">
    <text evidence="2 6">Cofactor biosynthesis; molybdopterin biosynthesis.</text>
</comment>
<dbReference type="Proteomes" id="UP000198612">
    <property type="component" value="Unassembled WGS sequence"/>
</dbReference>
<evidence type="ECO:0000313" key="8">
    <source>
        <dbReference type="EMBL" id="PXV62025.1"/>
    </source>
</evidence>
<gene>
    <name evidence="6" type="primary">moaC</name>
    <name evidence="8" type="ORF">C8C78_14012</name>
    <name evidence="9" type="ORF">SAMN04488598_10471</name>
    <name evidence="11" type="ORF">SAMN04515652_10568</name>
    <name evidence="10" type="ORF">SAMN04515654_11439</name>
</gene>
<evidence type="ECO:0000256" key="6">
    <source>
        <dbReference type="HAMAP-Rule" id="MF_01224"/>
    </source>
</evidence>
<feature type="binding site" evidence="6">
    <location>
        <begin position="76"/>
        <end position="78"/>
    </location>
    <ligand>
        <name>substrate</name>
    </ligand>
</feature>
<evidence type="ECO:0000313" key="13">
    <source>
        <dbReference type="Proteomes" id="UP000198945"/>
    </source>
</evidence>
<keyword evidence="14" id="KW-1185">Reference proteome</keyword>
<dbReference type="SUPFAM" id="SSF55040">
    <property type="entry name" value="Molybdenum cofactor biosynthesis protein C, MoaC"/>
    <property type="match status" value="1"/>
</dbReference>
<dbReference type="HAMAP" id="MF_01224_B">
    <property type="entry name" value="MoaC_B"/>
    <property type="match status" value="1"/>
</dbReference>
<dbReference type="PANTHER" id="PTHR22960">
    <property type="entry name" value="MOLYBDOPTERIN COFACTOR SYNTHESIS PROTEIN A"/>
    <property type="match status" value="1"/>
</dbReference>
<evidence type="ECO:0000256" key="1">
    <source>
        <dbReference type="ARBA" id="ARBA00001637"/>
    </source>
</evidence>
<proteinExistence type="inferred from homology"/>
<dbReference type="NCBIfam" id="NF006870">
    <property type="entry name" value="PRK09364.1"/>
    <property type="match status" value="1"/>
</dbReference>
<keyword evidence="5 6" id="KW-0456">Lyase</keyword>
<evidence type="ECO:0000313" key="14">
    <source>
        <dbReference type="Proteomes" id="UP000199519"/>
    </source>
</evidence>
<dbReference type="AlphaFoldDB" id="A0A1M7MAE4"/>
<dbReference type="Proteomes" id="UP000198945">
    <property type="component" value="Unassembled WGS sequence"/>
</dbReference>
<dbReference type="Pfam" id="PF01967">
    <property type="entry name" value="MoaC"/>
    <property type="match status" value="1"/>
</dbReference>
<dbReference type="STRING" id="54121.SAMN04515653_11520"/>
<reference evidence="12 14" key="2">
    <citation type="submission" date="2016-10" db="EMBL/GenBank/DDBJ databases">
        <authorList>
            <person name="Varghese N."/>
            <person name="Submissions S."/>
        </authorList>
    </citation>
    <scope>NUCLEOTIDE SEQUENCE [LARGE SCALE GENOMIC DNA]</scope>
    <source>
        <strain evidence="9 14">WG2</strain>
        <strain evidence="11 12">WG5</strain>
    </source>
</reference>
<dbReference type="Gene3D" id="3.30.70.640">
    <property type="entry name" value="Molybdopterin cofactor biosynthesis C (MoaC) domain"/>
    <property type="match status" value="1"/>
</dbReference>
<dbReference type="EMBL" id="QICM01000040">
    <property type="protein sequence ID" value="PXV62025.1"/>
    <property type="molecule type" value="Genomic_DNA"/>
</dbReference>
<dbReference type="NCBIfam" id="TIGR00581">
    <property type="entry name" value="moaC"/>
    <property type="match status" value="1"/>
</dbReference>
<evidence type="ECO:0000259" key="7">
    <source>
        <dbReference type="Pfam" id="PF01967"/>
    </source>
</evidence>
<dbReference type="InterPro" id="IPR050105">
    <property type="entry name" value="MoCo_biosynth_MoaA/MoaC"/>
</dbReference>
<dbReference type="CDD" id="cd01420">
    <property type="entry name" value="MoaC_PE"/>
    <property type="match status" value="1"/>
</dbReference>
<dbReference type="UniPathway" id="UPA00344"/>
<feature type="active site" evidence="6">
    <location>
        <position position="128"/>
    </location>
</feature>
<evidence type="ECO:0000256" key="2">
    <source>
        <dbReference type="ARBA" id="ARBA00005046"/>
    </source>
</evidence>
<dbReference type="InterPro" id="IPR036522">
    <property type="entry name" value="MoaC_sf"/>
</dbReference>
<evidence type="ECO:0000313" key="12">
    <source>
        <dbReference type="Proteomes" id="UP000198612"/>
    </source>
</evidence>
<evidence type="ECO:0000313" key="9">
    <source>
        <dbReference type="EMBL" id="SDE96956.1"/>
    </source>
</evidence>
<comment type="function">
    <text evidence="6">Catalyzes the conversion of (8S)-3',8-cyclo-7,8-dihydroguanosine 5'-triphosphate to cyclic pyranopterin monophosphate (cPMP).</text>
</comment>
<dbReference type="InterPro" id="IPR023045">
    <property type="entry name" value="MoaC"/>
</dbReference>
<dbReference type="EC" id="4.6.1.17" evidence="3 6"/>
<dbReference type="Proteomes" id="UP000199519">
    <property type="component" value="Unassembled WGS sequence"/>
</dbReference>
<comment type="similarity">
    <text evidence="6">Belongs to the MoaC family.</text>
</comment>
<evidence type="ECO:0000256" key="4">
    <source>
        <dbReference type="ARBA" id="ARBA00023150"/>
    </source>
</evidence>